<gene>
    <name evidence="1" type="ORF">KO481_41680</name>
</gene>
<proteinExistence type="predicted"/>
<keyword evidence="2" id="KW-1185">Reference proteome</keyword>
<organism evidence="1 2">
    <name type="scientific">Nocardia albiluteola</name>
    <dbReference type="NCBI Taxonomy" id="2842303"/>
    <lineage>
        <taxon>Bacteria</taxon>
        <taxon>Bacillati</taxon>
        <taxon>Actinomycetota</taxon>
        <taxon>Actinomycetes</taxon>
        <taxon>Mycobacteriales</taxon>
        <taxon>Nocardiaceae</taxon>
        <taxon>Nocardia</taxon>
    </lineage>
</organism>
<sequence>MADGSNPAPTGPLASLITDAQNGALTVSFGNGLKKDFRLNADEFAYIERDCIAFKKVIRELQSTATDIANRTDWGLGESNPKLPSAGTVVSRFRSKAANAGLPTDSDDNLHDILDQHYQIVDDIQTLHHTIAQQFCQQDAHFAAEYNTKMANLEPSPIGTPMQVGVTTNPGLGLSK</sequence>
<reference evidence="1 2" key="1">
    <citation type="submission" date="2021-06" db="EMBL/GenBank/DDBJ databases">
        <title>Actinomycetes sequencing.</title>
        <authorList>
            <person name="Shan Q."/>
        </authorList>
    </citation>
    <scope>NUCLEOTIDE SEQUENCE [LARGE SCALE GENOMIC DNA]</scope>
    <source>
        <strain evidence="1 2">NEAU-G5</strain>
    </source>
</reference>
<protein>
    <submittedName>
        <fullName evidence="1">Uncharacterized protein</fullName>
    </submittedName>
</protein>
<evidence type="ECO:0000313" key="1">
    <source>
        <dbReference type="EMBL" id="MBU3068013.1"/>
    </source>
</evidence>
<dbReference type="Proteomes" id="UP000733379">
    <property type="component" value="Unassembled WGS sequence"/>
</dbReference>
<comment type="caution">
    <text evidence="1">The sequence shown here is derived from an EMBL/GenBank/DDBJ whole genome shotgun (WGS) entry which is preliminary data.</text>
</comment>
<dbReference type="EMBL" id="JAHKNI010000028">
    <property type="protein sequence ID" value="MBU3068013.1"/>
    <property type="molecule type" value="Genomic_DNA"/>
</dbReference>
<dbReference type="RefSeq" id="WP_215924094.1">
    <property type="nucleotide sequence ID" value="NZ_JAHKNI010000028.1"/>
</dbReference>
<accession>A0ABS6BCJ8</accession>
<name>A0ABS6BCJ8_9NOCA</name>
<evidence type="ECO:0000313" key="2">
    <source>
        <dbReference type="Proteomes" id="UP000733379"/>
    </source>
</evidence>